<dbReference type="InterPro" id="IPR021333">
    <property type="entry name" value="DUF2946"/>
</dbReference>
<evidence type="ECO:0000313" key="2">
    <source>
        <dbReference type="Proteomes" id="UP000315235"/>
    </source>
</evidence>
<evidence type="ECO:0000313" key="1">
    <source>
        <dbReference type="EMBL" id="TRX73892.1"/>
    </source>
</evidence>
<dbReference type="OrthoDB" id="6896047at2"/>
<reference evidence="1 2" key="1">
    <citation type="submission" date="2019-07" db="EMBL/GenBank/DDBJ databases">
        <title>Pseudomonas mangiferae sp. nov., isolated from bark of mango tree in Thailand.</title>
        <authorList>
            <person name="Srisuk N."/>
            <person name="Anurat P."/>
        </authorList>
    </citation>
    <scope>NUCLEOTIDE SEQUENCE [LARGE SCALE GENOMIC DNA]</scope>
    <source>
        <strain evidence="1 2">DMKU_BBB3-04</strain>
    </source>
</reference>
<dbReference type="Pfam" id="PF11162">
    <property type="entry name" value="DUF2946"/>
    <property type="match status" value="1"/>
</dbReference>
<gene>
    <name evidence="1" type="ORF">FM069_15900</name>
</gene>
<sequence>MTHPRRVRSGAWLALFAMLLLLAGPLLSQGLAQVRAGGHAAGWMAQMDCGTEHGPMASGSPDRVAPDRVSPDRVGPVAMDHGAMGHGMAGPAEADAGLTTPAADPMTPDEHWAKCGYCTLLFNSPALTATVLALPAAGVQADSRRVAPLAEGHARSAIFPGARTRAPPLTA</sequence>
<protein>
    <submittedName>
        <fullName evidence="1">DUF2946 domain-containing protein</fullName>
    </submittedName>
</protein>
<accession>A0A553GWK6</accession>
<dbReference type="Proteomes" id="UP000315235">
    <property type="component" value="Unassembled WGS sequence"/>
</dbReference>
<name>A0A553GWK6_9PSED</name>
<organism evidence="1 2">
    <name type="scientific">Pseudomonas mangiferae</name>
    <dbReference type="NCBI Taxonomy" id="2593654"/>
    <lineage>
        <taxon>Bacteria</taxon>
        <taxon>Pseudomonadati</taxon>
        <taxon>Pseudomonadota</taxon>
        <taxon>Gammaproteobacteria</taxon>
        <taxon>Pseudomonadales</taxon>
        <taxon>Pseudomonadaceae</taxon>
        <taxon>Pseudomonas</taxon>
    </lineage>
</organism>
<keyword evidence="2" id="KW-1185">Reference proteome</keyword>
<dbReference type="AlphaFoldDB" id="A0A553GWK6"/>
<dbReference type="EMBL" id="VJOY01000011">
    <property type="protein sequence ID" value="TRX73892.1"/>
    <property type="molecule type" value="Genomic_DNA"/>
</dbReference>
<comment type="caution">
    <text evidence="1">The sequence shown here is derived from an EMBL/GenBank/DDBJ whole genome shotgun (WGS) entry which is preliminary data.</text>
</comment>
<proteinExistence type="predicted"/>
<dbReference type="RefSeq" id="WP_143489351.1">
    <property type="nucleotide sequence ID" value="NZ_VJOY01000011.1"/>
</dbReference>